<comment type="caution">
    <text evidence="1">The sequence shown here is derived from an EMBL/GenBank/DDBJ whole genome shotgun (WGS) entry which is preliminary data.</text>
</comment>
<evidence type="ECO:0000313" key="2">
    <source>
        <dbReference type="Proteomes" id="UP000499080"/>
    </source>
</evidence>
<dbReference type="Proteomes" id="UP000499080">
    <property type="component" value="Unassembled WGS sequence"/>
</dbReference>
<gene>
    <name evidence="1" type="ORF">AVEN_157126_1</name>
</gene>
<reference evidence="1 2" key="1">
    <citation type="journal article" date="2019" name="Sci. Rep.">
        <title>Orb-weaving spider Araneus ventricosus genome elucidates the spidroin gene catalogue.</title>
        <authorList>
            <person name="Kono N."/>
            <person name="Nakamura H."/>
            <person name="Ohtoshi R."/>
            <person name="Moran D.A.P."/>
            <person name="Shinohara A."/>
            <person name="Yoshida Y."/>
            <person name="Fujiwara M."/>
            <person name="Mori M."/>
            <person name="Tomita M."/>
            <person name="Arakawa K."/>
        </authorList>
    </citation>
    <scope>NUCLEOTIDE SEQUENCE [LARGE SCALE GENOMIC DNA]</scope>
</reference>
<accession>A0A4Y2R3H4</accession>
<dbReference type="AlphaFoldDB" id="A0A4Y2R3H4"/>
<evidence type="ECO:0000313" key="1">
    <source>
        <dbReference type="EMBL" id="GBN69970.1"/>
    </source>
</evidence>
<proteinExistence type="predicted"/>
<sequence length="90" mass="10206">METKQKAFKCRAVGRAVLRATFLLARCQRRVSLSLRRARDLTQIGAQMTTLQGCQQTPEPIDPDEGESCLTRRCMRLIGAWPSHSWEPCS</sequence>
<keyword evidence="2" id="KW-1185">Reference proteome</keyword>
<dbReference type="EMBL" id="BGPR01015619">
    <property type="protein sequence ID" value="GBN69970.1"/>
    <property type="molecule type" value="Genomic_DNA"/>
</dbReference>
<protein>
    <submittedName>
        <fullName evidence="1">Uncharacterized protein</fullName>
    </submittedName>
</protein>
<organism evidence="1 2">
    <name type="scientific">Araneus ventricosus</name>
    <name type="common">Orbweaver spider</name>
    <name type="synonym">Epeira ventricosa</name>
    <dbReference type="NCBI Taxonomy" id="182803"/>
    <lineage>
        <taxon>Eukaryota</taxon>
        <taxon>Metazoa</taxon>
        <taxon>Ecdysozoa</taxon>
        <taxon>Arthropoda</taxon>
        <taxon>Chelicerata</taxon>
        <taxon>Arachnida</taxon>
        <taxon>Araneae</taxon>
        <taxon>Araneomorphae</taxon>
        <taxon>Entelegynae</taxon>
        <taxon>Araneoidea</taxon>
        <taxon>Araneidae</taxon>
        <taxon>Araneus</taxon>
    </lineage>
</organism>
<name>A0A4Y2R3H4_ARAVE</name>